<dbReference type="Pfam" id="PF01179">
    <property type="entry name" value="Cu_amine_oxid"/>
    <property type="match status" value="1"/>
</dbReference>
<dbReference type="PANTHER" id="PTHR10638">
    <property type="entry name" value="COPPER AMINE OXIDASE"/>
    <property type="match status" value="1"/>
</dbReference>
<feature type="active site" description="Schiff-base intermediate with substrate; via topaquinone" evidence="7">
    <location>
        <position position="404"/>
    </location>
</feature>
<dbReference type="SUPFAM" id="SSF49998">
    <property type="entry name" value="Amine oxidase catalytic domain"/>
    <property type="match status" value="1"/>
</dbReference>
<evidence type="ECO:0000259" key="10">
    <source>
        <dbReference type="Pfam" id="PF01179"/>
    </source>
</evidence>
<evidence type="ECO:0000259" key="11">
    <source>
        <dbReference type="Pfam" id="PF02727"/>
    </source>
</evidence>
<comment type="similarity">
    <text evidence="2 9">Belongs to the copper/topaquinone oxidase family.</text>
</comment>
<keyword evidence="6 9" id="KW-0186">Copper</keyword>
<evidence type="ECO:0000256" key="7">
    <source>
        <dbReference type="PIRSR" id="PIRSR600269-50"/>
    </source>
</evidence>
<dbReference type="InterPro" id="IPR016182">
    <property type="entry name" value="Cu_amine_oxidase_N-reg"/>
</dbReference>
<dbReference type="Gene3D" id="2.70.98.20">
    <property type="entry name" value="Copper amine oxidase, catalytic domain"/>
    <property type="match status" value="1"/>
</dbReference>
<keyword evidence="3 9" id="KW-0479">Metal-binding</keyword>
<comment type="cofactor">
    <cofactor evidence="9">
        <name>Cu cation</name>
        <dbReference type="ChEBI" id="CHEBI:23378"/>
    </cofactor>
    <text evidence="9">Contains 1 topaquinone per subunit.</text>
</comment>
<dbReference type="OrthoDB" id="5379943at2759"/>
<dbReference type="PROSITE" id="PS01164">
    <property type="entry name" value="COPPER_AMINE_OXID_1"/>
    <property type="match status" value="1"/>
</dbReference>
<sequence>MTVAQLHPLDPLTCDEIAATSKLLRKAFSNSKIRFQQIEFSEPAKAELIPYLDAERLGQSLPAAPARRMKSYLWVYKSDRDVDLHKLLVNLTSGQIEKDEILPESVQAPIHAEEMIEMEQVCLANPAILKEIERLQLPKGYKVATDPWMYGTQDDTNNRRRFQCYMYVTLDVPDEADEANESNHYARPLDFSPVFDGHTHELVEIIRLPLGLDHTTSTGKDPWEAVSGCEYHADLTGVPHRTDLKPLLVKQPSGVSFQVDGHLVHWQKWQFRVAITLREGLVLHNVSYDGRQVLYRAAVNEMTVPYGDPRAPYHRKQAFDFGDVGMGLTANKLGLGCDCLGTVHYFSGFVSNGEGQAVEMPNVICMHEVDDGILWKHTNYRNERAKVVRNRKLVIQMVATVGNYEYIFAWELDLAGAIHMEMRATGILSTMPIKKDLINGTTEEGRANAKKLGFGTVVSEGTMAANHQHLFNVRIDPAVDGHRNIIVKDESVAMPLDEENPWGVGYINKRETLSRPCFQDLDISKARTFIVQNPTKFNKISGKPVGYKLHAHASQMMLMHPNSYSFKRAYFAQHPICITKYRDGELYAAGEFTNQSIADTGLFEWTKRDEELDTELGDDVVLWHTFSLSHSPRPEDFPVMPAEVIKMSLKPTSFFDQNPANDCVPSSQSINQSVLAGLTNGCC</sequence>
<dbReference type="STRING" id="56484.A0A1Y2FI97"/>
<evidence type="ECO:0000313" key="14">
    <source>
        <dbReference type="Proteomes" id="UP000193685"/>
    </source>
</evidence>
<dbReference type="Proteomes" id="UP000193685">
    <property type="component" value="Unassembled WGS sequence"/>
</dbReference>
<evidence type="ECO:0000256" key="1">
    <source>
        <dbReference type="ARBA" id="ARBA00001935"/>
    </source>
</evidence>
<dbReference type="InterPro" id="IPR036460">
    <property type="entry name" value="Cu_amine_oxidase_C_sf"/>
</dbReference>
<comment type="cofactor">
    <cofactor evidence="1">
        <name>Cu cation</name>
        <dbReference type="ChEBI" id="CHEBI:23378"/>
    </cofactor>
</comment>
<name>A0A1Y2FI97_PROLT</name>
<dbReference type="GO" id="GO:0008131">
    <property type="term" value="F:primary methylamine oxidase activity"/>
    <property type="evidence" value="ECO:0007669"/>
    <property type="project" value="InterPro"/>
</dbReference>
<evidence type="ECO:0000256" key="9">
    <source>
        <dbReference type="RuleBase" id="RU000672"/>
    </source>
</evidence>
<dbReference type="EMBL" id="MCFI01000007">
    <property type="protein sequence ID" value="ORY83671.1"/>
    <property type="molecule type" value="Genomic_DNA"/>
</dbReference>
<dbReference type="InterPro" id="IPR015802">
    <property type="entry name" value="Cu_amine_oxidase_N3"/>
</dbReference>
<feature type="active site" description="Proton acceptor" evidence="7">
    <location>
        <position position="320"/>
    </location>
</feature>
<dbReference type="GO" id="GO:0005507">
    <property type="term" value="F:copper ion binding"/>
    <property type="evidence" value="ECO:0007669"/>
    <property type="project" value="InterPro"/>
</dbReference>
<dbReference type="InterPro" id="IPR049948">
    <property type="entry name" value="Cu_Am_ox_TPQ-bd"/>
</dbReference>
<dbReference type="SUPFAM" id="SSF54416">
    <property type="entry name" value="Amine oxidase N-terminal region"/>
    <property type="match status" value="2"/>
</dbReference>
<dbReference type="InterPro" id="IPR000269">
    <property type="entry name" value="Cu_amine_oxidase"/>
</dbReference>
<dbReference type="EC" id="1.4.3.-" evidence="9"/>
<evidence type="ECO:0000256" key="3">
    <source>
        <dbReference type="ARBA" id="ARBA00022723"/>
    </source>
</evidence>
<dbReference type="Gene3D" id="3.10.450.40">
    <property type="match status" value="2"/>
</dbReference>
<gene>
    <name evidence="13" type="ORF">BCR37DRAFT_275616</name>
</gene>
<evidence type="ECO:0000313" key="13">
    <source>
        <dbReference type="EMBL" id="ORY83671.1"/>
    </source>
</evidence>
<evidence type="ECO:0000256" key="6">
    <source>
        <dbReference type="ARBA" id="ARBA00023008"/>
    </source>
</evidence>
<evidence type="ECO:0000256" key="4">
    <source>
        <dbReference type="ARBA" id="ARBA00022772"/>
    </source>
</evidence>
<dbReference type="GeneID" id="63783383"/>
<dbReference type="RefSeq" id="XP_040725966.1">
    <property type="nucleotide sequence ID" value="XM_040866784.1"/>
</dbReference>
<dbReference type="GO" id="GO:0009308">
    <property type="term" value="P:amine metabolic process"/>
    <property type="evidence" value="ECO:0007669"/>
    <property type="project" value="UniProtKB-UniRule"/>
</dbReference>
<dbReference type="InterPro" id="IPR015798">
    <property type="entry name" value="Cu_amine_oxidase_C"/>
</dbReference>
<dbReference type="GO" id="GO:0048038">
    <property type="term" value="F:quinone binding"/>
    <property type="evidence" value="ECO:0007669"/>
    <property type="project" value="InterPro"/>
</dbReference>
<feature type="domain" description="Copper amine oxidase N2-terminal" evidence="11">
    <location>
        <begin position="7"/>
        <end position="96"/>
    </location>
</feature>
<evidence type="ECO:0000256" key="8">
    <source>
        <dbReference type="PIRSR" id="PIRSR600269-51"/>
    </source>
</evidence>
<dbReference type="AlphaFoldDB" id="A0A1Y2FI97"/>
<reference evidence="13 14" key="1">
    <citation type="submission" date="2016-07" db="EMBL/GenBank/DDBJ databases">
        <title>Pervasive Adenine N6-methylation of Active Genes in Fungi.</title>
        <authorList>
            <consortium name="DOE Joint Genome Institute"/>
            <person name="Mondo S.J."/>
            <person name="Dannebaum R.O."/>
            <person name="Kuo R.C."/>
            <person name="Labutti K."/>
            <person name="Haridas S."/>
            <person name="Kuo A."/>
            <person name="Salamov A."/>
            <person name="Ahrendt S.R."/>
            <person name="Lipzen A."/>
            <person name="Sullivan W."/>
            <person name="Andreopoulos W.B."/>
            <person name="Clum A."/>
            <person name="Lindquist E."/>
            <person name="Daum C."/>
            <person name="Ramamoorthy G.K."/>
            <person name="Gryganskyi A."/>
            <person name="Culley D."/>
            <person name="Magnuson J.K."/>
            <person name="James T.Y."/>
            <person name="O'Malley M.A."/>
            <person name="Stajich J.E."/>
            <person name="Spatafora J.W."/>
            <person name="Visel A."/>
            <person name="Grigoriev I.V."/>
        </authorList>
    </citation>
    <scope>NUCLEOTIDE SEQUENCE [LARGE SCALE GENOMIC DNA]</scope>
    <source>
        <strain evidence="13 14">12-1054</strain>
    </source>
</reference>
<dbReference type="Pfam" id="PF02728">
    <property type="entry name" value="Cu_amine_oxidN3"/>
    <property type="match status" value="1"/>
</dbReference>
<dbReference type="Pfam" id="PF02727">
    <property type="entry name" value="Cu_amine_oxidN2"/>
    <property type="match status" value="1"/>
</dbReference>
<comment type="PTM">
    <text evidence="8 9">Topaquinone (TPQ) is generated by copper-dependent autoxidation of a specific tyrosyl residue.</text>
</comment>
<comment type="caution">
    <text evidence="13">The sequence shown here is derived from an EMBL/GenBank/DDBJ whole genome shotgun (WGS) entry which is preliminary data.</text>
</comment>
<dbReference type="PANTHER" id="PTHR10638:SF33">
    <property type="entry name" value="AMINE OXIDASE"/>
    <property type="match status" value="1"/>
</dbReference>
<keyword evidence="4 7" id="KW-0801">TPQ</keyword>
<accession>A0A1Y2FI97</accession>
<dbReference type="InterPro" id="IPR015800">
    <property type="entry name" value="Cu_amine_oxidase_N2"/>
</dbReference>
<organism evidence="13 14">
    <name type="scientific">Protomyces lactucae-debilis</name>
    <dbReference type="NCBI Taxonomy" id="2754530"/>
    <lineage>
        <taxon>Eukaryota</taxon>
        <taxon>Fungi</taxon>
        <taxon>Dikarya</taxon>
        <taxon>Ascomycota</taxon>
        <taxon>Taphrinomycotina</taxon>
        <taxon>Taphrinomycetes</taxon>
        <taxon>Taphrinales</taxon>
        <taxon>Protomycetaceae</taxon>
        <taxon>Protomyces</taxon>
    </lineage>
</organism>
<evidence type="ECO:0000256" key="2">
    <source>
        <dbReference type="ARBA" id="ARBA00007983"/>
    </source>
</evidence>
<feature type="domain" description="Copper amine oxidase catalytic" evidence="10">
    <location>
        <begin position="249"/>
        <end position="660"/>
    </location>
</feature>
<feature type="domain" description="Copper amine oxidase N3-terminal" evidence="12">
    <location>
        <begin position="109"/>
        <end position="205"/>
    </location>
</feature>
<evidence type="ECO:0000256" key="5">
    <source>
        <dbReference type="ARBA" id="ARBA00023002"/>
    </source>
</evidence>
<evidence type="ECO:0000259" key="12">
    <source>
        <dbReference type="Pfam" id="PF02728"/>
    </source>
</evidence>
<keyword evidence="5 9" id="KW-0560">Oxidoreductase</keyword>
<dbReference type="OMA" id="MYIVATD"/>
<proteinExistence type="inferred from homology"/>
<feature type="modified residue" description="2',4',5'-topaquinone" evidence="8">
    <location>
        <position position="404"/>
    </location>
</feature>
<protein>
    <recommendedName>
        <fullName evidence="9">Amine oxidase</fullName>
        <ecNumber evidence="9">1.4.3.-</ecNumber>
    </recommendedName>
</protein>
<keyword evidence="14" id="KW-1185">Reference proteome</keyword>